<keyword evidence="5" id="KW-0969">Cilium</keyword>
<dbReference type="Gene3D" id="2.130.10.10">
    <property type="entry name" value="YVTN repeat-like/Quinoprotein amine dehydrogenase"/>
    <property type="match status" value="1"/>
</dbReference>
<dbReference type="InterPro" id="IPR015943">
    <property type="entry name" value="WD40/YVTN_repeat-like_dom_sf"/>
</dbReference>
<evidence type="ECO:0000256" key="3">
    <source>
        <dbReference type="ARBA" id="ARBA00022574"/>
    </source>
</evidence>
<reference evidence="13" key="1">
    <citation type="submission" date="2020-11" db="EMBL/GenBank/DDBJ databases">
        <authorList>
            <person name="Tran Van P."/>
        </authorList>
    </citation>
    <scope>NUCLEOTIDE SEQUENCE</scope>
</reference>
<dbReference type="Pfam" id="PF23381">
    <property type="entry name" value="Beta-prop_IFT122_1st"/>
    <property type="match status" value="1"/>
</dbReference>
<keyword evidence="14" id="KW-1185">Reference proteome</keyword>
<gene>
    <name evidence="13" type="ORF">DSTB1V02_LOCUS2406</name>
</gene>
<feature type="region of interest" description="Disordered" evidence="8">
    <location>
        <begin position="27"/>
        <end position="58"/>
    </location>
</feature>
<dbReference type="InterPro" id="IPR056838">
    <property type="entry name" value="Zn_ribbon_IFT122"/>
</dbReference>
<dbReference type="InterPro" id="IPR057411">
    <property type="entry name" value="TPR_IFT122"/>
</dbReference>
<evidence type="ECO:0000256" key="5">
    <source>
        <dbReference type="ARBA" id="ARBA00023069"/>
    </source>
</evidence>
<sequence>MWSDGRTTNIASCAAVFTNSHDISSVEETYEQHRGSYEQEGHNEEGANLGGRENPGTGSSLGFGLEEIGIPGREFLREALTNCGDPLKAIEEFQMENGILLPSLRPMLPLLDLHGLRRYEFHQSVMEDLREKLLSRISEVGQQDTPEKDDKLHELLTKSFPVIKIEGLRPVVMTILKYMNQVPPQYLKVLVNDKELYNDCEIEVKRQIWQDNQSLFGDEVSPLLSQYIREKEDVLYDHENLTNLFFNASPKVRRQGKVVQKLTEMIGKNIRLYDMVLQFLRTLFLRTRNVHYCTLRAELLMALHDLEIQDITAIDPCHKFTWCLDACIREKNVDPKRSRELQSFLDGMRHGQEEVLGDIAMVLCDPYSIHFLCTSSLKIIHHCINNEQLPRDNLILILLLRILAIGLQAWDMIDSQMFREPKLDVHVVTKFLPALMSLIVDDQVRALNSRLPPDERESAITIIEHSGPAPDAYAAYIQDNGVSAELGMYYTLQVAKQKDRVGLMNTLGALSTSAAGRAYEDTFLHSLVALLIPMAEEFAAEDFCTAVFDEFFCTNLGKENVCRHLLKLVCIYDLCFKPDGTQLIVAAGNRVLVYDASDGSLLQPLKGHKDTVVCVSYAKDGKRFASGSLDKHVIIWTSKLEGILKYSHNDALQCLAYNPISHQLASCALSDFGLWSPEQKNVSKTKVNSRINACAWTNDGQFLALGHGNGVVSIRNKIGKERPIGFDPCCLSFFPHGEYILVGGSNKGCLLYTKEGIKLGAIGEQQSWVWCAKAKPDSNFVLVGYPAPQLCLLAKLSQMMKDSCMGDTQQVRKLSRCLPVVGLQCLLQGRVIKLRRTTGAWLVFQAFISFLEATVPIIGSALGHSVRAKRGIDVSDGIGCLLLDSEVIKKKQANLLLSKRERRLQCLLLSGAKEREWQLDSPIRYIKVIGGPPGKEGLLLGLKSGQVLKIFVDNQFPVPLLKAPSSVRCLDLSMSRKKLALVDDNNKCLVYNIDTKELLFQEPSANSVAWNSQCEDLLCFSGNNQLTIKACDYPGHTQKLNGFVVGFAGSRIFCLHVYNMETMEIPLSAALYQFIERKHFEKAYEVACLGITEGDWHTLAHAALEGLHIPIAKKSFTHIRDLIYLDLISSIENEYRPTSGKRGETPLKGSDTFLAQVLAYKGKFADAAKLFKKASQEQKALEMYTDLRMFDLAQEYVGSGEGIDQRQLIKKKAEWAKNINEPRAAAEMYLSAGETLKAIEIIGEHGWVDMLVEVGRKLDKADSEGMKACAGHLQRLGQLTYASDLYQRLGDTKSVVMLYVEAGDWEEAFVLAEKHPEFRQEVYMPYAKWLAESDRFVEAQQAFHKAGRPDEAFRVLEQLTHNAVNENRFCDAGYYYWVLSMQCLDLAKDDTGNQESLLQQFAEHQKKADMYYTYHVIQRYTDEPFTSFTSEQLFNIARFLVHELLHMQPKGISKFAALYALARQARTLGAFKTARYALDKLQGVLIPRSYQEAVDLASLAIRCKPYQDNEDLLPLCYRCSTTNPLINIRGNCCVNCAQPFLHSFSHFEVLPLVEFVLEDGITDEEAQRLIEAAPNSSSSRENWRESKSEGTQMLRLDEPEIEMPASEDPFTARLLAFEEGGGEYNPVVVNRATLRSMEPHDVLICCWPTPLKYHYYRNLIPDMSITKCDSCNKFYLTEDWELSVLQDGHCPFCRKAHSTGNNEQAE</sequence>
<dbReference type="Proteomes" id="UP000677054">
    <property type="component" value="Unassembled WGS sequence"/>
</dbReference>
<feature type="region of interest" description="Disordered" evidence="8">
    <location>
        <begin position="1570"/>
        <end position="1591"/>
    </location>
</feature>
<dbReference type="Pfam" id="PF25143">
    <property type="entry name" value="Zn_ribbon_IFT122_C"/>
    <property type="match status" value="1"/>
</dbReference>
<dbReference type="FunFam" id="1.25.40.470:FF:000005">
    <property type="entry name" value="Intraflagellar transport protein 122 homolog"/>
    <property type="match status" value="1"/>
</dbReference>
<dbReference type="Pfam" id="PF23377">
    <property type="entry name" value="Beta-prop_IFT122_2nd"/>
    <property type="match status" value="1"/>
</dbReference>
<dbReference type="GO" id="GO:0097730">
    <property type="term" value="C:non-motile cilium"/>
    <property type="evidence" value="ECO:0007669"/>
    <property type="project" value="TreeGrafter"/>
</dbReference>
<evidence type="ECO:0000259" key="10">
    <source>
        <dbReference type="Pfam" id="PF23381"/>
    </source>
</evidence>
<evidence type="ECO:0000256" key="7">
    <source>
        <dbReference type="PROSITE-ProRule" id="PRU00221"/>
    </source>
</evidence>
<dbReference type="PANTHER" id="PTHR12764:SF4">
    <property type="entry name" value="INTRAFLAGELLAR TRANSPORT PROTEIN 122 HOMOLOG"/>
    <property type="match status" value="1"/>
</dbReference>
<evidence type="ECO:0000256" key="6">
    <source>
        <dbReference type="ARBA" id="ARBA00023273"/>
    </source>
</evidence>
<dbReference type="SUPFAM" id="SSF50978">
    <property type="entry name" value="WD40 repeat-like"/>
    <property type="match status" value="2"/>
</dbReference>
<dbReference type="PANTHER" id="PTHR12764">
    <property type="entry name" value="WD REPEAT DOMAIN-RELATED"/>
    <property type="match status" value="1"/>
</dbReference>
<dbReference type="GO" id="GO:0030991">
    <property type="term" value="C:intraciliary transport particle A"/>
    <property type="evidence" value="ECO:0007669"/>
    <property type="project" value="TreeGrafter"/>
</dbReference>
<dbReference type="EMBL" id="LR899785">
    <property type="protein sequence ID" value="CAD7242440.1"/>
    <property type="molecule type" value="Genomic_DNA"/>
</dbReference>
<dbReference type="PROSITE" id="PS50082">
    <property type="entry name" value="WD_REPEATS_2"/>
    <property type="match status" value="1"/>
</dbReference>
<keyword evidence="4" id="KW-0677">Repeat</keyword>
<dbReference type="InterPro" id="IPR056152">
    <property type="entry name" value="Beta-prop_IFT122_2nd"/>
</dbReference>
<name>A0A7R8X2D9_9CRUS</name>
<evidence type="ECO:0000259" key="12">
    <source>
        <dbReference type="Pfam" id="PF25295"/>
    </source>
</evidence>
<dbReference type="GO" id="GO:0035721">
    <property type="term" value="P:intraciliary retrograde transport"/>
    <property type="evidence" value="ECO:0007669"/>
    <property type="project" value="TreeGrafter"/>
</dbReference>
<protein>
    <recommendedName>
        <fullName evidence="2">Intraflagellar transport protein 122 homolog</fullName>
    </recommendedName>
</protein>
<evidence type="ECO:0000256" key="4">
    <source>
        <dbReference type="ARBA" id="ARBA00022737"/>
    </source>
</evidence>
<comment type="subcellular location">
    <subcellularLocation>
        <location evidence="1">Cell projection</location>
        <location evidence="1">Cilium</location>
    </subcellularLocation>
</comment>
<dbReference type="InterPro" id="IPR039857">
    <property type="entry name" value="Ift122/121"/>
</dbReference>
<evidence type="ECO:0000259" key="11">
    <source>
        <dbReference type="Pfam" id="PF25144"/>
    </source>
</evidence>
<dbReference type="OrthoDB" id="10255582at2759"/>
<dbReference type="InterPro" id="IPR001680">
    <property type="entry name" value="WD40_rpt"/>
</dbReference>
<feature type="domain" description="Intraflagellar transport protein 122 homolog TPR" evidence="12">
    <location>
        <begin position="1068"/>
        <end position="1455"/>
    </location>
</feature>
<dbReference type="GO" id="GO:0005634">
    <property type="term" value="C:nucleus"/>
    <property type="evidence" value="ECO:0007669"/>
    <property type="project" value="InterPro"/>
</dbReference>
<evidence type="ECO:0000313" key="14">
    <source>
        <dbReference type="Proteomes" id="UP000677054"/>
    </source>
</evidence>
<feature type="repeat" description="WD" evidence="7">
    <location>
        <begin position="605"/>
        <end position="636"/>
    </location>
</feature>
<dbReference type="InterPro" id="IPR010405">
    <property type="entry name" value="COBRA1"/>
</dbReference>
<evidence type="ECO:0000256" key="1">
    <source>
        <dbReference type="ARBA" id="ARBA00004138"/>
    </source>
</evidence>
<dbReference type="Gene3D" id="1.25.40.470">
    <property type="match status" value="1"/>
</dbReference>
<dbReference type="Pfam" id="PF25144">
    <property type="entry name" value="Zn_ribbon_IFT122"/>
    <property type="match status" value="1"/>
</dbReference>
<dbReference type="InterPro" id="IPR056153">
    <property type="entry name" value="Beta-prop_IFT122_1st"/>
</dbReference>
<keyword evidence="6" id="KW-0966">Cell projection</keyword>
<feature type="compositionally biased region" description="Basic and acidic residues" evidence="8">
    <location>
        <begin position="30"/>
        <end position="45"/>
    </location>
</feature>
<evidence type="ECO:0000259" key="9">
    <source>
        <dbReference type="Pfam" id="PF23377"/>
    </source>
</evidence>
<dbReference type="PROSITE" id="PS50294">
    <property type="entry name" value="WD_REPEATS_REGION"/>
    <property type="match status" value="1"/>
</dbReference>
<feature type="domain" description="IFT122 zinc ribbon" evidence="11">
    <location>
        <begin position="1509"/>
        <end position="1553"/>
    </location>
</feature>
<dbReference type="GO" id="GO:1905515">
    <property type="term" value="P:non-motile cilium assembly"/>
    <property type="evidence" value="ECO:0007669"/>
    <property type="project" value="TreeGrafter"/>
</dbReference>
<evidence type="ECO:0000256" key="8">
    <source>
        <dbReference type="SAM" id="MobiDB-lite"/>
    </source>
</evidence>
<keyword evidence="3 7" id="KW-0853">WD repeat</keyword>
<dbReference type="GO" id="GO:0045892">
    <property type="term" value="P:negative regulation of DNA-templated transcription"/>
    <property type="evidence" value="ECO:0007669"/>
    <property type="project" value="InterPro"/>
</dbReference>
<dbReference type="InterPro" id="IPR036322">
    <property type="entry name" value="WD40_repeat_dom_sf"/>
</dbReference>
<evidence type="ECO:0000256" key="2">
    <source>
        <dbReference type="ARBA" id="ARBA00019442"/>
    </source>
</evidence>
<feature type="domain" description="IFT122 first beta-propeller" evidence="10">
    <location>
        <begin position="570"/>
        <end position="721"/>
    </location>
</feature>
<dbReference type="Pfam" id="PF25295">
    <property type="entry name" value="TPR_IFT122"/>
    <property type="match status" value="1"/>
</dbReference>
<organism evidence="13">
    <name type="scientific">Darwinula stevensoni</name>
    <dbReference type="NCBI Taxonomy" id="69355"/>
    <lineage>
        <taxon>Eukaryota</taxon>
        <taxon>Metazoa</taxon>
        <taxon>Ecdysozoa</taxon>
        <taxon>Arthropoda</taxon>
        <taxon>Crustacea</taxon>
        <taxon>Oligostraca</taxon>
        <taxon>Ostracoda</taxon>
        <taxon>Podocopa</taxon>
        <taxon>Podocopida</taxon>
        <taxon>Darwinulocopina</taxon>
        <taxon>Darwinuloidea</taxon>
        <taxon>Darwinulidae</taxon>
        <taxon>Darwinula</taxon>
    </lineage>
</organism>
<accession>A0A7R8X2D9</accession>
<evidence type="ECO:0000313" key="13">
    <source>
        <dbReference type="EMBL" id="CAD7242440.1"/>
    </source>
</evidence>
<feature type="domain" description="IFT122 second beta-propeller" evidence="9">
    <location>
        <begin position="895"/>
        <end position="1060"/>
    </location>
</feature>
<dbReference type="Pfam" id="PF06209">
    <property type="entry name" value="COBRA1"/>
    <property type="match status" value="1"/>
</dbReference>
<dbReference type="GO" id="GO:0061512">
    <property type="term" value="P:protein localization to cilium"/>
    <property type="evidence" value="ECO:0007669"/>
    <property type="project" value="TreeGrafter"/>
</dbReference>
<dbReference type="SMART" id="SM00320">
    <property type="entry name" value="WD40"/>
    <property type="match status" value="6"/>
</dbReference>
<proteinExistence type="predicted"/>
<dbReference type="EMBL" id="CAJPEV010000268">
    <property type="protein sequence ID" value="CAG0883204.1"/>
    <property type="molecule type" value="Genomic_DNA"/>
</dbReference>